<evidence type="ECO:0000256" key="2">
    <source>
        <dbReference type="ARBA" id="ARBA00022676"/>
    </source>
</evidence>
<dbReference type="AlphaFoldDB" id="A0A2G9HVD3"/>
<dbReference type="OrthoDB" id="5835829at2759"/>
<dbReference type="EC" id="2.4.1.203" evidence="5"/>
<dbReference type="FunFam" id="3.40.50.2000:FF:000071">
    <property type="entry name" value="Glycosyltransferase"/>
    <property type="match status" value="1"/>
</dbReference>
<reference evidence="6" key="1">
    <citation type="journal article" date="2018" name="Gigascience">
        <title>Genome assembly of the Pink Ipe (Handroanthus impetiginosus, Bignoniaceae), a highly valued, ecologically keystone Neotropical timber forest tree.</title>
        <authorList>
            <person name="Silva-Junior O.B."/>
            <person name="Grattapaglia D."/>
            <person name="Novaes E."/>
            <person name="Collevatti R.G."/>
        </authorList>
    </citation>
    <scope>NUCLEOTIDE SEQUENCE [LARGE SCALE GENOMIC DNA]</scope>
    <source>
        <strain evidence="6">cv. UFG-1</strain>
    </source>
</reference>
<dbReference type="PANTHER" id="PTHR48047">
    <property type="entry name" value="GLYCOSYLTRANSFERASE"/>
    <property type="match status" value="1"/>
</dbReference>
<evidence type="ECO:0000313" key="6">
    <source>
        <dbReference type="Proteomes" id="UP000231279"/>
    </source>
</evidence>
<dbReference type="STRING" id="429701.A0A2G9HVD3"/>
<evidence type="ECO:0000256" key="1">
    <source>
        <dbReference type="ARBA" id="ARBA00009995"/>
    </source>
</evidence>
<name>A0A2G9HVD3_9LAMI</name>
<dbReference type="PANTHER" id="PTHR48047:SF229">
    <property type="entry name" value="UDP-GLYCOSYLTRANSFERASE 73C3-RELATED"/>
    <property type="match status" value="1"/>
</dbReference>
<dbReference type="Proteomes" id="UP000231279">
    <property type="component" value="Unassembled WGS sequence"/>
</dbReference>
<keyword evidence="3 5" id="KW-0808">Transferase</keyword>
<keyword evidence="2 5" id="KW-0328">Glycosyltransferase</keyword>
<comment type="similarity">
    <text evidence="1">Belongs to the UDP-glycosyltransferase family.</text>
</comment>
<dbReference type="SUPFAM" id="SSF53756">
    <property type="entry name" value="UDP-Glycosyltransferase/glycogen phosphorylase"/>
    <property type="match status" value="1"/>
</dbReference>
<dbReference type="InterPro" id="IPR058980">
    <property type="entry name" value="Glyco_transf_N"/>
</dbReference>
<feature type="domain" description="Glycosyltransferase N-terminal" evidence="4">
    <location>
        <begin position="11"/>
        <end position="249"/>
    </location>
</feature>
<dbReference type="GO" id="GO:0050403">
    <property type="term" value="F:trans-zeatin O-beta-D-glucosyltransferase activity"/>
    <property type="evidence" value="ECO:0007669"/>
    <property type="project" value="UniProtKB-EC"/>
</dbReference>
<dbReference type="Gene3D" id="3.40.50.2000">
    <property type="entry name" value="Glycogen Phosphorylase B"/>
    <property type="match status" value="1"/>
</dbReference>
<evidence type="ECO:0000256" key="3">
    <source>
        <dbReference type="ARBA" id="ARBA00022679"/>
    </source>
</evidence>
<keyword evidence="6" id="KW-1185">Reference proteome</keyword>
<comment type="caution">
    <text evidence="5">The sequence shown here is derived from an EMBL/GenBank/DDBJ whole genome shotgun (WGS) entry which is preliminary data.</text>
</comment>
<evidence type="ECO:0000313" key="5">
    <source>
        <dbReference type="EMBL" id="PIN21479.1"/>
    </source>
</evidence>
<protein>
    <submittedName>
        <fullName evidence="5">Trans-zeatin O-beta-D-glucosyltransferase</fullName>
        <ecNumber evidence="5">2.4.1.203</ecNumber>
    </submittedName>
</protein>
<accession>A0A2G9HVD3</accession>
<dbReference type="Pfam" id="PF26168">
    <property type="entry name" value="Glyco_transf_N"/>
    <property type="match status" value="1"/>
</dbReference>
<gene>
    <name evidence="5" type="ORF">CDL12_05825</name>
</gene>
<organism evidence="5 6">
    <name type="scientific">Handroanthus impetiginosus</name>
    <dbReference type="NCBI Taxonomy" id="429701"/>
    <lineage>
        <taxon>Eukaryota</taxon>
        <taxon>Viridiplantae</taxon>
        <taxon>Streptophyta</taxon>
        <taxon>Embryophyta</taxon>
        <taxon>Tracheophyta</taxon>
        <taxon>Spermatophyta</taxon>
        <taxon>Magnoliopsida</taxon>
        <taxon>eudicotyledons</taxon>
        <taxon>Gunneridae</taxon>
        <taxon>Pentapetalae</taxon>
        <taxon>asterids</taxon>
        <taxon>lamiids</taxon>
        <taxon>Lamiales</taxon>
        <taxon>Bignoniaceae</taxon>
        <taxon>Crescentiina</taxon>
        <taxon>Tabebuia alliance</taxon>
        <taxon>Handroanthus</taxon>
    </lineage>
</organism>
<sequence length="258" mass="29310">MAIPGKQPHFVLFPFMAQGHMIPMMDIARLLSKRGVLVTLLITPHNQNRLKTVISRAIDSRLSIQVVNIKFPSAEAGLPEGSENFDMVPTIDDALKFFKATSMLKVQVQELLQELKPFPSCLISDLWYPWTTKVAQNLHIPRILFHGTSCFSLICMHMLATTKDFEAIASDTEYFAVPGLPDRIEITKAQLRGRAKEVPSEWAKLREEIREAEVEAFGTVANTFEELEFEYVKQYKKIKGKKLWCIGPVSLCNKDELD</sequence>
<dbReference type="EMBL" id="NKXS01000937">
    <property type="protein sequence ID" value="PIN21479.1"/>
    <property type="molecule type" value="Genomic_DNA"/>
</dbReference>
<proteinExistence type="inferred from homology"/>
<evidence type="ECO:0000259" key="4">
    <source>
        <dbReference type="Pfam" id="PF26168"/>
    </source>
</evidence>